<dbReference type="RefSeq" id="WP_268062753.1">
    <property type="nucleotide sequence ID" value="NZ_JAPQFJ010000025.1"/>
</dbReference>
<keyword evidence="1" id="KW-1133">Transmembrane helix</keyword>
<gene>
    <name evidence="2" type="ORF">OW729_16990</name>
</gene>
<keyword evidence="1" id="KW-0472">Membrane</keyword>
<evidence type="ECO:0000256" key="1">
    <source>
        <dbReference type="SAM" id="Phobius"/>
    </source>
</evidence>
<keyword evidence="3" id="KW-1185">Reference proteome</keyword>
<feature type="transmembrane region" description="Helical" evidence="1">
    <location>
        <begin position="71"/>
        <end position="92"/>
    </location>
</feature>
<reference evidence="2" key="1">
    <citation type="submission" date="2022-12" db="EMBL/GenBank/DDBJ databases">
        <title>Clostridium sp. nov., isolated from industrial wastewater.</title>
        <authorList>
            <person name="Jiayan W."/>
        </authorList>
    </citation>
    <scope>NUCLEOTIDE SEQUENCE</scope>
    <source>
        <strain evidence="2">ZC22-4</strain>
    </source>
</reference>
<feature type="transmembrane region" description="Helical" evidence="1">
    <location>
        <begin position="42"/>
        <end position="65"/>
    </location>
</feature>
<evidence type="ECO:0000313" key="3">
    <source>
        <dbReference type="Proteomes" id="UP001144612"/>
    </source>
</evidence>
<protein>
    <submittedName>
        <fullName evidence="2">Uncharacterized protein</fullName>
    </submittedName>
</protein>
<organism evidence="2 3">
    <name type="scientific">Clostridium brassicae</name>
    <dbReference type="NCBI Taxonomy" id="2999072"/>
    <lineage>
        <taxon>Bacteria</taxon>
        <taxon>Bacillati</taxon>
        <taxon>Bacillota</taxon>
        <taxon>Clostridia</taxon>
        <taxon>Eubacteriales</taxon>
        <taxon>Clostridiaceae</taxon>
        <taxon>Clostridium</taxon>
    </lineage>
</organism>
<dbReference type="Proteomes" id="UP001144612">
    <property type="component" value="Unassembled WGS sequence"/>
</dbReference>
<sequence length="102" mass="11434">MKNFLISGVVDIVIIFVSYYLFKSVISGPTRHRIYEKFLSSFAKFIIYIFLGTVIITGVTALIFYKTRFIGQLNVIAPAIVSIYVGFITSTVPTRGIGDKDK</sequence>
<comment type="caution">
    <text evidence="2">The sequence shown here is derived from an EMBL/GenBank/DDBJ whole genome shotgun (WGS) entry which is preliminary data.</text>
</comment>
<proteinExistence type="predicted"/>
<name>A0ABT4DGT7_9CLOT</name>
<feature type="transmembrane region" description="Helical" evidence="1">
    <location>
        <begin position="6"/>
        <end position="22"/>
    </location>
</feature>
<accession>A0ABT4DGT7</accession>
<keyword evidence="1" id="KW-0812">Transmembrane</keyword>
<evidence type="ECO:0000313" key="2">
    <source>
        <dbReference type="EMBL" id="MCY6960316.1"/>
    </source>
</evidence>
<dbReference type="EMBL" id="JAPQFJ010000025">
    <property type="protein sequence ID" value="MCY6960316.1"/>
    <property type="molecule type" value="Genomic_DNA"/>
</dbReference>